<name>A0A3B0VZA6_9ZZZZ</name>
<dbReference type="AlphaFoldDB" id="A0A3B0VZA6"/>
<reference evidence="1" key="1">
    <citation type="submission" date="2018-06" db="EMBL/GenBank/DDBJ databases">
        <authorList>
            <person name="Zhirakovskaya E."/>
        </authorList>
    </citation>
    <scope>NUCLEOTIDE SEQUENCE</scope>
</reference>
<evidence type="ECO:0000313" key="1">
    <source>
        <dbReference type="EMBL" id="VAW48895.1"/>
    </source>
</evidence>
<proteinExistence type="predicted"/>
<organism evidence="1">
    <name type="scientific">hydrothermal vent metagenome</name>
    <dbReference type="NCBI Taxonomy" id="652676"/>
    <lineage>
        <taxon>unclassified sequences</taxon>
        <taxon>metagenomes</taxon>
        <taxon>ecological metagenomes</taxon>
    </lineage>
</organism>
<protein>
    <recommendedName>
        <fullName evidence="2">Transposase</fullName>
    </recommendedName>
</protein>
<evidence type="ECO:0008006" key="2">
    <source>
        <dbReference type="Google" id="ProtNLM"/>
    </source>
</evidence>
<gene>
    <name evidence="1" type="ORF">MNBD_GAMMA04-279</name>
</gene>
<accession>A0A3B0VZA6</accession>
<sequence length="98" mass="11251">MKNKTQQEWQALFKQQTASHLSITEFCKKHCIAQSSFYKQKKALSAKTTSHTPTAFIKAQPQQTNHASFIKLQHQHTQLHLPKTISTHWLAELIKALA</sequence>
<dbReference type="NCBIfam" id="NF047593">
    <property type="entry name" value="IS66_ISAeme5_TnpA"/>
    <property type="match status" value="1"/>
</dbReference>
<dbReference type="EMBL" id="UOFB01000301">
    <property type="protein sequence ID" value="VAW48895.1"/>
    <property type="molecule type" value="Genomic_DNA"/>
</dbReference>